<evidence type="ECO:0000313" key="3">
    <source>
        <dbReference type="Proteomes" id="UP000264036"/>
    </source>
</evidence>
<evidence type="ECO:0000256" key="1">
    <source>
        <dbReference type="SAM" id="MobiDB-lite"/>
    </source>
</evidence>
<dbReference type="Proteomes" id="UP000264036">
    <property type="component" value="Unassembled WGS sequence"/>
</dbReference>
<reference evidence="2 3" key="1">
    <citation type="journal article" date="2018" name="Nat. Biotechnol.">
        <title>A standardized bacterial taxonomy based on genome phylogeny substantially revises the tree of life.</title>
        <authorList>
            <person name="Parks D.H."/>
            <person name="Chuvochina M."/>
            <person name="Waite D.W."/>
            <person name="Rinke C."/>
            <person name="Skarshewski A."/>
            <person name="Chaumeil P.A."/>
            <person name="Hugenholtz P."/>
        </authorList>
    </citation>
    <scope>NUCLEOTIDE SEQUENCE [LARGE SCALE GENOMIC DNA]</scope>
    <source>
        <strain evidence="2">UBA10707</strain>
    </source>
</reference>
<protein>
    <recommendedName>
        <fullName evidence="4">Phage replication protein</fullName>
    </recommendedName>
</protein>
<evidence type="ECO:0008006" key="4">
    <source>
        <dbReference type="Google" id="ProtNLM"/>
    </source>
</evidence>
<feature type="region of interest" description="Disordered" evidence="1">
    <location>
        <begin position="109"/>
        <end position="159"/>
    </location>
</feature>
<proteinExistence type="predicted"/>
<sequence length="279" mass="30923">MARARNIKPGFFTNDNLADINPLGRLLFIGLWTICDRSGRLEDRHRKIKAEVLPYDNCDADELLSELEKHGFILRYTSGDDRYIQVLNFNKHQNPHVKETESTIPAPDLYCANSDQDQNEPTTNPADSLLLNPSSLNPITESNENASVPESGSAPVVESGKPAAKQKYVSIADLTALGVDEQVASEFNANRKRKLTPLALAGIQREAGKAGWSLEDALRKAVERGWQSFEAAWVAQDKNAGPPANRNQKYDPKSAWTKINQGLSNDNTIDIHPSLAYQE</sequence>
<feature type="compositionally biased region" description="Polar residues" evidence="1">
    <location>
        <begin position="113"/>
        <end position="123"/>
    </location>
</feature>
<dbReference type="EMBL" id="DOEK01000003">
    <property type="protein sequence ID" value="HBP27925.1"/>
    <property type="molecule type" value="Genomic_DNA"/>
</dbReference>
<organism evidence="2 3">
    <name type="scientific">Advenella kashmirensis</name>
    <dbReference type="NCBI Taxonomy" id="310575"/>
    <lineage>
        <taxon>Bacteria</taxon>
        <taxon>Pseudomonadati</taxon>
        <taxon>Pseudomonadota</taxon>
        <taxon>Betaproteobacteria</taxon>
        <taxon>Burkholderiales</taxon>
        <taxon>Alcaligenaceae</taxon>
    </lineage>
</organism>
<dbReference type="AlphaFoldDB" id="A0A356LBN2"/>
<feature type="compositionally biased region" description="Low complexity" evidence="1">
    <location>
        <begin position="124"/>
        <end position="138"/>
    </location>
</feature>
<comment type="caution">
    <text evidence="2">The sequence shown here is derived from an EMBL/GenBank/DDBJ whole genome shotgun (WGS) entry which is preliminary data.</text>
</comment>
<evidence type="ECO:0000313" key="2">
    <source>
        <dbReference type="EMBL" id="HBP27925.1"/>
    </source>
</evidence>
<accession>A0A356LBN2</accession>
<gene>
    <name evidence="2" type="ORF">DD666_00735</name>
</gene>
<name>A0A356LBN2_9BURK</name>
<feature type="compositionally biased region" description="Polar residues" evidence="1">
    <location>
        <begin position="139"/>
        <end position="150"/>
    </location>
</feature>